<comment type="caution">
    <text evidence="1">The sequence shown here is derived from an EMBL/GenBank/DDBJ whole genome shotgun (WGS) entry which is preliminary data.</text>
</comment>
<dbReference type="Proteomes" id="UP001283361">
    <property type="component" value="Unassembled WGS sequence"/>
</dbReference>
<dbReference type="AlphaFoldDB" id="A0AAE1E4E4"/>
<evidence type="ECO:0000313" key="1">
    <source>
        <dbReference type="EMBL" id="KAK3792448.1"/>
    </source>
</evidence>
<organism evidence="1 2">
    <name type="scientific">Elysia crispata</name>
    <name type="common">lettuce slug</name>
    <dbReference type="NCBI Taxonomy" id="231223"/>
    <lineage>
        <taxon>Eukaryota</taxon>
        <taxon>Metazoa</taxon>
        <taxon>Spiralia</taxon>
        <taxon>Lophotrochozoa</taxon>
        <taxon>Mollusca</taxon>
        <taxon>Gastropoda</taxon>
        <taxon>Heterobranchia</taxon>
        <taxon>Euthyneura</taxon>
        <taxon>Panpulmonata</taxon>
        <taxon>Sacoglossa</taxon>
        <taxon>Placobranchoidea</taxon>
        <taxon>Plakobranchidae</taxon>
        <taxon>Elysia</taxon>
    </lineage>
</organism>
<reference evidence="1" key="1">
    <citation type="journal article" date="2023" name="G3 (Bethesda)">
        <title>A reference genome for the long-term kleptoplast-retaining sea slug Elysia crispata morphotype clarki.</title>
        <authorList>
            <person name="Eastman K.E."/>
            <person name="Pendleton A.L."/>
            <person name="Shaikh M.A."/>
            <person name="Suttiyut T."/>
            <person name="Ogas R."/>
            <person name="Tomko P."/>
            <person name="Gavelis G."/>
            <person name="Widhalm J.R."/>
            <person name="Wisecaver J.H."/>
        </authorList>
    </citation>
    <scope>NUCLEOTIDE SEQUENCE</scope>
    <source>
        <strain evidence="1">ECLA1</strain>
    </source>
</reference>
<evidence type="ECO:0000313" key="2">
    <source>
        <dbReference type="Proteomes" id="UP001283361"/>
    </source>
</evidence>
<sequence length="96" mass="10724">MLGFVFEEGAKRLLKSKGANEMRPLALIFQSYPRAKRKKTTFGCVNFLGVVIHERKRSKPLKGLRFGGNHDSSFLPRLISGEGSLISVASYLKVQL</sequence>
<protein>
    <submittedName>
        <fullName evidence="1">Uncharacterized protein</fullName>
    </submittedName>
</protein>
<proteinExistence type="predicted"/>
<keyword evidence="2" id="KW-1185">Reference proteome</keyword>
<name>A0AAE1E4E4_9GAST</name>
<dbReference type="EMBL" id="JAWDGP010001375">
    <property type="protein sequence ID" value="KAK3792448.1"/>
    <property type="molecule type" value="Genomic_DNA"/>
</dbReference>
<gene>
    <name evidence="1" type="ORF">RRG08_066273</name>
</gene>
<accession>A0AAE1E4E4</accession>